<dbReference type="Gene3D" id="3.40.630.30">
    <property type="match status" value="1"/>
</dbReference>
<protein>
    <recommendedName>
        <fullName evidence="6">N-acetyltransferase domain-containing protein</fullName>
    </recommendedName>
</protein>
<gene>
    <name evidence="7" type="ORF">MSIMFB_05382</name>
</gene>
<evidence type="ECO:0000256" key="1">
    <source>
        <dbReference type="ARBA" id="ARBA00022491"/>
    </source>
</evidence>
<keyword evidence="8" id="KW-1185">Reference proteome</keyword>
<evidence type="ECO:0000256" key="2">
    <source>
        <dbReference type="ARBA" id="ARBA00022649"/>
    </source>
</evidence>
<keyword evidence="4" id="KW-0012">Acyltransferase</keyword>
<dbReference type="PANTHER" id="PTHR36449:SF1">
    <property type="entry name" value="ACETYLTRANSFERASE"/>
    <property type="match status" value="1"/>
</dbReference>
<accession>A0A7Z7IQD2</accession>
<evidence type="ECO:0000313" key="7">
    <source>
        <dbReference type="EMBL" id="SOJ57904.1"/>
    </source>
</evidence>
<evidence type="ECO:0000259" key="6">
    <source>
        <dbReference type="Pfam" id="PF13508"/>
    </source>
</evidence>
<dbReference type="GO" id="GO:0016747">
    <property type="term" value="F:acyltransferase activity, transferring groups other than amino-acyl groups"/>
    <property type="evidence" value="ECO:0007669"/>
    <property type="project" value="InterPro"/>
</dbReference>
<keyword evidence="3" id="KW-0808">Transferase</keyword>
<evidence type="ECO:0000256" key="4">
    <source>
        <dbReference type="ARBA" id="ARBA00023315"/>
    </source>
</evidence>
<sequence>MTAQYRAVPLLEKHRTAHFSCGYEHLDRWLHRNALADQKLGKSATHVWADDEDIVFAYFTLLQTTIREADGSLFSRIRPPGFPRTHELPGILIGKLALDESYRGQGLGFDLLADAYFNAAEAVMLIGGAVLVVDPMNEKIADFYSEFGFKSVEGSDRMVLNFREFNKGTPL</sequence>
<keyword evidence="1" id="KW-0678">Repressor</keyword>
<organism evidence="7 8">
    <name type="scientific">Mycobacterium simulans</name>
    <dbReference type="NCBI Taxonomy" id="627089"/>
    <lineage>
        <taxon>Bacteria</taxon>
        <taxon>Bacillati</taxon>
        <taxon>Actinomycetota</taxon>
        <taxon>Actinomycetes</taxon>
        <taxon>Mycobacteriales</taxon>
        <taxon>Mycobacteriaceae</taxon>
        <taxon>Mycobacterium</taxon>
    </lineage>
</organism>
<name>A0A7Z7IQD2_9MYCO</name>
<keyword evidence="2" id="KW-1277">Toxin-antitoxin system</keyword>
<dbReference type="Pfam" id="PF13508">
    <property type="entry name" value="Acetyltransf_7"/>
    <property type="match status" value="1"/>
</dbReference>
<reference evidence="7 8" key="1">
    <citation type="submission" date="2017-10" db="EMBL/GenBank/DDBJ databases">
        <authorList>
            <consortium name="Urmite Genomes"/>
        </authorList>
    </citation>
    <scope>NUCLEOTIDE SEQUENCE [LARGE SCALE GENOMIC DNA]</scope>
    <source>
        <strain evidence="7 8">FB-527</strain>
    </source>
</reference>
<comment type="catalytic activity">
    <reaction evidence="5">
        <text>glycyl-tRNA(Gly) + acetyl-CoA = N-acetylglycyl-tRNA(Gly) + CoA + H(+)</text>
        <dbReference type="Rhea" id="RHEA:81867"/>
        <dbReference type="Rhea" id="RHEA-COMP:9683"/>
        <dbReference type="Rhea" id="RHEA-COMP:19766"/>
        <dbReference type="ChEBI" id="CHEBI:15378"/>
        <dbReference type="ChEBI" id="CHEBI:57287"/>
        <dbReference type="ChEBI" id="CHEBI:57288"/>
        <dbReference type="ChEBI" id="CHEBI:78522"/>
        <dbReference type="ChEBI" id="CHEBI:232036"/>
    </reaction>
</comment>
<comment type="caution">
    <text evidence="7">The sequence shown here is derived from an EMBL/GenBank/DDBJ whole genome shotgun (WGS) entry which is preliminary data.</text>
</comment>
<feature type="domain" description="N-acetyltransferase" evidence="6">
    <location>
        <begin position="85"/>
        <end position="150"/>
    </location>
</feature>
<dbReference type="InterPro" id="IPR000182">
    <property type="entry name" value="GNAT_dom"/>
</dbReference>
<evidence type="ECO:0000256" key="3">
    <source>
        <dbReference type="ARBA" id="ARBA00022679"/>
    </source>
</evidence>
<evidence type="ECO:0000256" key="5">
    <source>
        <dbReference type="ARBA" id="ARBA00049880"/>
    </source>
</evidence>
<dbReference type="InterPro" id="IPR016181">
    <property type="entry name" value="Acyl_CoA_acyltransferase"/>
</dbReference>
<dbReference type="Proteomes" id="UP000554965">
    <property type="component" value="Unassembled WGS sequence"/>
</dbReference>
<dbReference type="EMBL" id="OCTY01000002">
    <property type="protein sequence ID" value="SOJ57904.1"/>
    <property type="molecule type" value="Genomic_DNA"/>
</dbReference>
<dbReference type="AlphaFoldDB" id="A0A7Z7IQD2"/>
<dbReference type="SUPFAM" id="SSF55729">
    <property type="entry name" value="Acyl-CoA N-acyltransferases (Nat)"/>
    <property type="match status" value="1"/>
</dbReference>
<evidence type="ECO:0000313" key="8">
    <source>
        <dbReference type="Proteomes" id="UP000554965"/>
    </source>
</evidence>
<dbReference type="PANTHER" id="PTHR36449">
    <property type="entry name" value="ACETYLTRANSFERASE-RELATED"/>
    <property type="match status" value="1"/>
</dbReference>
<proteinExistence type="predicted"/>